<dbReference type="EMBL" id="CP001829">
    <property type="protein sequence ID" value="ADL11253.1"/>
    <property type="molecule type" value="Genomic_DNA"/>
</dbReference>
<reference evidence="1 2" key="1">
    <citation type="journal article" date="2011" name="J. Bacteriol.">
        <title>Complete genome sequence of Corynebacterium pseudotuberculosis I19, a strain isolated from a cow in Israel with bovine mastitis.</title>
        <authorList>
            <consortium name="Consortium: Rede Paraense de Genomica e Proteomica (RPGP)"/>
            <person name="Silva A."/>
            <person name="Schneider M.P."/>
            <person name="Cerdeira L."/>
            <person name="Barbosa M.S."/>
            <person name="Ramos R.T."/>
            <person name="Carneiro A.R."/>
            <person name="Santos R."/>
            <person name="Lima M."/>
            <person name="D'Afonseca V."/>
            <person name="Almeida S.S."/>
            <person name="Santos A.R."/>
            <person name="Soares S.C."/>
            <person name="Pinto A.C."/>
            <person name="Ali A."/>
            <person name="Dorella F.A."/>
            <person name="Rocha F."/>
            <person name="de Abreu V.A."/>
            <person name="Trost E."/>
            <person name="Tauch A."/>
            <person name="Shpigel N."/>
            <person name="Miyoshi A."/>
            <person name="Azevedo V."/>
        </authorList>
    </citation>
    <scope>NUCLEOTIDE SEQUENCE [LARGE SCALE GENOMIC DNA]</scope>
    <source>
        <strain evidence="1 2">C231</strain>
    </source>
</reference>
<dbReference type="KEGG" id="cpq:CPC231_09135"/>
<dbReference type="Proteomes" id="UP000000276">
    <property type="component" value="Chromosome"/>
</dbReference>
<proteinExistence type="predicted"/>
<protein>
    <submittedName>
        <fullName evidence="1">Cell wall channel</fullName>
    </submittedName>
</protein>
<dbReference type="STRING" id="681645.CpC231_1797"/>
<dbReference type="HOGENOM" id="CLU_2933592_0_0_11"/>
<keyword evidence="2" id="KW-1185">Reference proteome</keyword>
<organism evidence="1 2">
    <name type="scientific">Corynebacterium pseudotuberculosis (strain C231)</name>
    <dbReference type="NCBI Taxonomy" id="681645"/>
    <lineage>
        <taxon>Bacteria</taxon>
        <taxon>Bacillati</taxon>
        <taxon>Actinomycetota</taxon>
        <taxon>Actinomycetes</taxon>
        <taxon>Mycobacteriales</taxon>
        <taxon>Corynebacteriaceae</taxon>
        <taxon>Corynebacterium</taxon>
    </lineage>
</organism>
<name>D9QCH7_CORP2</name>
<evidence type="ECO:0000313" key="2">
    <source>
        <dbReference type="Proteomes" id="UP000000276"/>
    </source>
</evidence>
<dbReference type="AlphaFoldDB" id="D9QCH7"/>
<dbReference type="eggNOG" id="ENOG5031QFR">
    <property type="taxonomic scope" value="Bacteria"/>
</dbReference>
<dbReference type="OrthoDB" id="4426735at2"/>
<dbReference type="GeneID" id="93973859"/>
<dbReference type="RefSeq" id="WP_013242657.1">
    <property type="nucleotide sequence ID" value="NC_017301.2"/>
</dbReference>
<evidence type="ECO:0000313" key="1">
    <source>
        <dbReference type="EMBL" id="ADL11253.1"/>
    </source>
</evidence>
<dbReference type="PATRIC" id="fig|681645.3.peg.1880"/>
<gene>
    <name evidence="1" type="ORF">CPC231_09135</name>
</gene>
<accession>D9QCH7</accession>
<reference evidence="1 2" key="2">
    <citation type="journal article" date="2011" name="PLoS ONE">
        <title>Evidence for reductive genome evolution and lateral acquisition of virulence functions in two Corynebacterium pseudotuberculosis strains.</title>
        <authorList>
            <person name="Ruiz J.C."/>
            <person name="D'Afonseca V."/>
            <person name="Silva A."/>
            <person name="Ali A."/>
            <person name="Pinto A.C."/>
            <person name="Santos A.R."/>
            <person name="Rocha A.A."/>
            <person name="Lopes D.O."/>
            <person name="Dorella F.A."/>
            <person name="Pacheco L.G."/>
            <person name="Costa M.P."/>
            <person name="Turk M.Z."/>
            <person name="Seyffert N."/>
            <person name="Moraes P.M."/>
            <person name="Soares S.C."/>
            <person name="Almeida S.S."/>
            <person name="Castro T.L."/>
            <person name="Abreu V.A."/>
            <person name="Trost E."/>
            <person name="Baumbach J."/>
            <person name="Tauch A."/>
            <person name="Schneider M.P."/>
            <person name="McCulloch J."/>
            <person name="Cerdeira L.T."/>
            <person name="Ramos R.T."/>
            <person name="Zerlotini A."/>
            <person name="Dominitini A."/>
            <person name="Resende D.M."/>
            <person name="Coser E.M."/>
            <person name="Oliveira L.M."/>
            <person name="Pedrosa A.L."/>
            <person name="Vieira C.U."/>
            <person name="Guimaraes C.T."/>
            <person name="Bartholomeu D.C."/>
            <person name="Oliveira D.M."/>
            <person name="Santos F.R."/>
            <person name="Rabelo E.M."/>
            <person name="Lobo F.P."/>
            <person name="Franco G.R."/>
            <person name="Costa A.F."/>
            <person name="Castro I.M."/>
            <person name="Dias S.R."/>
            <person name="Ferro J.A."/>
            <person name="Ortega J.M."/>
            <person name="Paiva L.V."/>
            <person name="Goulart L.R."/>
            <person name="Almeida J.F."/>
            <person name="Ferro M.I."/>
            <person name="Carneiro N.P."/>
            <person name="Falcao P.R."/>
            <person name="Grynberg P."/>
            <person name="Teixeira S.M."/>
            <person name="Brommonschenkel S."/>
            <person name="Oliveira S.C."/>
            <person name="Meyer R."/>
            <person name="Moore R.J."/>
            <person name="Miyoshi A."/>
            <person name="Oliveira G.C."/>
            <person name="Azevedo V."/>
        </authorList>
    </citation>
    <scope>NUCLEOTIDE SEQUENCE [LARGE SCALE GENOMIC DNA]</scope>
    <source>
        <strain evidence="1 2">C231</strain>
    </source>
</reference>
<sequence length="60" mass="6638">MNIVQMANDLVLGLQRLGNFFEGYDALVKLGRFVLSGGLAERLDDWSSQLSSTLFSSRLS</sequence>